<feature type="transmembrane region" description="Helical" evidence="8">
    <location>
        <begin position="101"/>
        <end position="118"/>
    </location>
</feature>
<evidence type="ECO:0000256" key="6">
    <source>
        <dbReference type="ARBA" id="ARBA00022989"/>
    </source>
</evidence>
<dbReference type="PANTHER" id="PTHR22911:SF137">
    <property type="entry name" value="SOLUTE CARRIER FAMILY 35 MEMBER G2-RELATED"/>
    <property type="match status" value="1"/>
</dbReference>
<evidence type="ECO:0000256" key="8">
    <source>
        <dbReference type="SAM" id="Phobius"/>
    </source>
</evidence>
<organism evidence="10 11">
    <name type="scientific">Lysinibacter cavernae</name>
    <dbReference type="NCBI Taxonomy" id="1640652"/>
    <lineage>
        <taxon>Bacteria</taxon>
        <taxon>Bacillati</taxon>
        <taxon>Actinomycetota</taxon>
        <taxon>Actinomycetes</taxon>
        <taxon>Micrococcales</taxon>
        <taxon>Microbacteriaceae</taxon>
        <taxon>Lysinibacter</taxon>
    </lineage>
</organism>
<feature type="transmembrane region" description="Helical" evidence="8">
    <location>
        <begin position="36"/>
        <end position="58"/>
    </location>
</feature>
<dbReference type="InterPro" id="IPR000620">
    <property type="entry name" value="EamA_dom"/>
</dbReference>
<feature type="transmembrane region" description="Helical" evidence="8">
    <location>
        <begin position="148"/>
        <end position="164"/>
    </location>
</feature>
<feature type="transmembrane region" description="Helical" evidence="8">
    <location>
        <begin position="125"/>
        <end position="142"/>
    </location>
</feature>
<proteinExistence type="inferred from homology"/>
<keyword evidence="5 8" id="KW-0812">Transmembrane</keyword>
<keyword evidence="6 8" id="KW-1133">Transmembrane helix</keyword>
<dbReference type="AlphaFoldDB" id="A0A7X5R1J5"/>
<name>A0A7X5R1J5_9MICO</name>
<evidence type="ECO:0000256" key="2">
    <source>
        <dbReference type="ARBA" id="ARBA00007362"/>
    </source>
</evidence>
<keyword evidence="3" id="KW-0813">Transport</keyword>
<dbReference type="Proteomes" id="UP000541033">
    <property type="component" value="Unassembled WGS sequence"/>
</dbReference>
<dbReference type="RefSeq" id="WP_167149843.1">
    <property type="nucleotide sequence ID" value="NZ_JAAMOX010000001.1"/>
</dbReference>
<evidence type="ECO:0000313" key="11">
    <source>
        <dbReference type="Proteomes" id="UP000541033"/>
    </source>
</evidence>
<feature type="transmembrane region" description="Helical" evidence="8">
    <location>
        <begin position="243"/>
        <end position="260"/>
    </location>
</feature>
<sequence>MTQRSGLIYAVSAYLLWGVLPLYFLAISAADPFEIVPWRVIFSLGFCAILLTITRTWTQVFMVFRSPRTLGLMAIAGILVYINWQVYVYAALSGHVVEASFGYFINPIVTVLLAVVLLKETLTRLQWIAIGISFIAVIVLTVTYGKLPWISIALAVSFALYGLVKKKAGIKVGAVAGLTVETTLLTPIAIIQLIIVSNTVGLSILNLSATHTWLLIGAGAVTAVPLLFFAAGARRISLTQMGLTQFLGPILQFIIGVYVLHEDMPLSRWIGFGLVWLAVIVIIIDMVLTGRQQRAANITVAPS</sequence>
<dbReference type="Pfam" id="PF00892">
    <property type="entry name" value="EamA"/>
    <property type="match status" value="1"/>
</dbReference>
<evidence type="ECO:0000256" key="4">
    <source>
        <dbReference type="ARBA" id="ARBA00022475"/>
    </source>
</evidence>
<evidence type="ECO:0000256" key="7">
    <source>
        <dbReference type="ARBA" id="ARBA00023136"/>
    </source>
</evidence>
<dbReference type="SUPFAM" id="SSF103481">
    <property type="entry name" value="Multidrug resistance efflux transporter EmrE"/>
    <property type="match status" value="2"/>
</dbReference>
<comment type="similarity">
    <text evidence="2">Belongs to the EamA transporter family.</text>
</comment>
<feature type="transmembrane region" description="Helical" evidence="8">
    <location>
        <begin position="211"/>
        <end position="231"/>
    </location>
</feature>
<dbReference type="InterPro" id="IPR037185">
    <property type="entry name" value="EmrE-like"/>
</dbReference>
<dbReference type="NCBIfam" id="TIGR00688">
    <property type="entry name" value="rarD"/>
    <property type="match status" value="1"/>
</dbReference>
<keyword evidence="11" id="KW-1185">Reference proteome</keyword>
<feature type="transmembrane region" description="Helical" evidence="8">
    <location>
        <begin position="70"/>
        <end position="89"/>
    </location>
</feature>
<evidence type="ECO:0000313" key="10">
    <source>
        <dbReference type="EMBL" id="NIH53876.1"/>
    </source>
</evidence>
<keyword evidence="7 8" id="KW-0472">Membrane</keyword>
<dbReference type="EMBL" id="JAAMOX010000001">
    <property type="protein sequence ID" value="NIH53876.1"/>
    <property type="molecule type" value="Genomic_DNA"/>
</dbReference>
<feature type="transmembrane region" description="Helical" evidence="8">
    <location>
        <begin position="266"/>
        <end position="288"/>
    </location>
</feature>
<reference evidence="10 11" key="1">
    <citation type="submission" date="2020-02" db="EMBL/GenBank/DDBJ databases">
        <title>Sequencing the genomes of 1000 actinobacteria strains.</title>
        <authorList>
            <person name="Klenk H.-P."/>
        </authorList>
    </citation>
    <scope>NUCLEOTIDE SEQUENCE [LARGE SCALE GENOMIC DNA]</scope>
    <source>
        <strain evidence="10 11">DSM 27960</strain>
    </source>
</reference>
<feature type="domain" description="EamA" evidence="9">
    <location>
        <begin position="5"/>
        <end position="141"/>
    </location>
</feature>
<comment type="subcellular location">
    <subcellularLocation>
        <location evidence="1">Cell membrane</location>
        <topology evidence="1">Multi-pass membrane protein</topology>
    </subcellularLocation>
</comment>
<protein>
    <submittedName>
        <fullName evidence="10">Chloramphenicol-sensitive protein RarD</fullName>
    </submittedName>
</protein>
<dbReference type="InterPro" id="IPR004626">
    <property type="entry name" value="RarD"/>
</dbReference>
<gene>
    <name evidence="10" type="ORF">FHX76_001744</name>
</gene>
<accession>A0A7X5R1J5</accession>
<feature type="transmembrane region" description="Helical" evidence="8">
    <location>
        <begin position="7"/>
        <end position="30"/>
    </location>
</feature>
<dbReference type="PANTHER" id="PTHR22911">
    <property type="entry name" value="ACYL-MALONYL CONDENSING ENZYME-RELATED"/>
    <property type="match status" value="1"/>
</dbReference>
<evidence type="ECO:0000256" key="3">
    <source>
        <dbReference type="ARBA" id="ARBA00022448"/>
    </source>
</evidence>
<evidence type="ECO:0000259" key="9">
    <source>
        <dbReference type="Pfam" id="PF00892"/>
    </source>
</evidence>
<comment type="caution">
    <text evidence="10">The sequence shown here is derived from an EMBL/GenBank/DDBJ whole genome shotgun (WGS) entry which is preliminary data.</text>
</comment>
<evidence type="ECO:0000256" key="5">
    <source>
        <dbReference type="ARBA" id="ARBA00022692"/>
    </source>
</evidence>
<evidence type="ECO:0000256" key="1">
    <source>
        <dbReference type="ARBA" id="ARBA00004651"/>
    </source>
</evidence>
<dbReference type="GO" id="GO:0005886">
    <property type="term" value="C:plasma membrane"/>
    <property type="evidence" value="ECO:0007669"/>
    <property type="project" value="UniProtKB-SubCell"/>
</dbReference>
<keyword evidence="4" id="KW-1003">Cell membrane</keyword>